<comment type="caution">
    <text evidence="2">The sequence shown here is derived from an EMBL/GenBank/DDBJ whole genome shotgun (WGS) entry which is preliminary data.</text>
</comment>
<evidence type="ECO:0000313" key="3">
    <source>
        <dbReference type="Proteomes" id="UP000807769"/>
    </source>
</evidence>
<name>A0A9P7DXJ9_9AGAM</name>
<keyword evidence="3" id="KW-1185">Reference proteome</keyword>
<reference evidence="2" key="1">
    <citation type="journal article" date="2020" name="New Phytol.">
        <title>Comparative genomics reveals dynamic genome evolution in host specialist ectomycorrhizal fungi.</title>
        <authorList>
            <person name="Lofgren L.A."/>
            <person name="Nguyen N.H."/>
            <person name="Vilgalys R."/>
            <person name="Ruytinx J."/>
            <person name="Liao H.L."/>
            <person name="Branco S."/>
            <person name="Kuo A."/>
            <person name="LaButti K."/>
            <person name="Lipzen A."/>
            <person name="Andreopoulos W."/>
            <person name="Pangilinan J."/>
            <person name="Riley R."/>
            <person name="Hundley H."/>
            <person name="Na H."/>
            <person name="Barry K."/>
            <person name="Grigoriev I.V."/>
            <person name="Stajich J.E."/>
            <person name="Kennedy P.G."/>
        </authorList>
    </citation>
    <scope>NUCLEOTIDE SEQUENCE</scope>
    <source>
        <strain evidence="2">MN1</strain>
    </source>
</reference>
<feature type="region of interest" description="Disordered" evidence="1">
    <location>
        <begin position="1"/>
        <end position="37"/>
    </location>
</feature>
<protein>
    <submittedName>
        <fullName evidence="2">Uncharacterized protein</fullName>
    </submittedName>
</protein>
<evidence type="ECO:0000313" key="2">
    <source>
        <dbReference type="EMBL" id="KAG1805473.1"/>
    </source>
</evidence>
<dbReference type="Proteomes" id="UP000807769">
    <property type="component" value="Unassembled WGS sequence"/>
</dbReference>
<proteinExistence type="predicted"/>
<dbReference type="RefSeq" id="XP_041187256.1">
    <property type="nucleotide sequence ID" value="XM_041341113.1"/>
</dbReference>
<accession>A0A9P7DXJ9</accession>
<dbReference type="AlphaFoldDB" id="A0A9P7DXJ9"/>
<evidence type="ECO:0000256" key="1">
    <source>
        <dbReference type="SAM" id="MobiDB-lite"/>
    </source>
</evidence>
<organism evidence="2 3">
    <name type="scientific">Suillus subaureus</name>
    <dbReference type="NCBI Taxonomy" id="48587"/>
    <lineage>
        <taxon>Eukaryota</taxon>
        <taxon>Fungi</taxon>
        <taxon>Dikarya</taxon>
        <taxon>Basidiomycota</taxon>
        <taxon>Agaricomycotina</taxon>
        <taxon>Agaricomycetes</taxon>
        <taxon>Agaricomycetidae</taxon>
        <taxon>Boletales</taxon>
        <taxon>Suillineae</taxon>
        <taxon>Suillaceae</taxon>
        <taxon>Suillus</taxon>
    </lineage>
</organism>
<gene>
    <name evidence="2" type="ORF">BJ212DRAFT_1486392</name>
</gene>
<sequence length="77" mass="8732">MEDSELKACKISSSSTKDDQDGTFVSNETTPKIKDDPNLFTTTPVKLTRVRKDFTFEKCKLSNSHFFGDADSIWPPR</sequence>
<dbReference type="GeneID" id="64635129"/>
<dbReference type="EMBL" id="JABBWG010000053">
    <property type="protein sequence ID" value="KAG1805473.1"/>
    <property type="molecule type" value="Genomic_DNA"/>
</dbReference>